<accession>A0A8H6XN76</accession>
<feature type="region of interest" description="Disordered" evidence="1">
    <location>
        <begin position="283"/>
        <end position="304"/>
    </location>
</feature>
<reference evidence="3" key="1">
    <citation type="submission" date="2020-05" db="EMBL/GenBank/DDBJ databases">
        <title>Mycena genomes resolve the evolution of fungal bioluminescence.</title>
        <authorList>
            <person name="Tsai I.J."/>
        </authorList>
    </citation>
    <scope>NUCLEOTIDE SEQUENCE</scope>
    <source>
        <strain evidence="3">CCC161011</strain>
    </source>
</reference>
<feature type="compositionally biased region" description="Basic and acidic residues" evidence="1">
    <location>
        <begin position="21"/>
        <end position="31"/>
    </location>
</feature>
<dbReference type="OrthoDB" id="3251367at2759"/>
<feature type="region of interest" description="Disordered" evidence="1">
    <location>
        <begin position="49"/>
        <end position="97"/>
    </location>
</feature>
<dbReference type="AlphaFoldDB" id="A0A8H6XN76"/>
<feature type="compositionally biased region" description="Low complexity" evidence="1">
    <location>
        <begin position="59"/>
        <end position="89"/>
    </location>
</feature>
<dbReference type="Proteomes" id="UP000620124">
    <property type="component" value="Unassembled WGS sequence"/>
</dbReference>
<gene>
    <name evidence="3" type="ORF">MVEN_01778700</name>
</gene>
<organism evidence="3 4">
    <name type="scientific">Mycena venus</name>
    <dbReference type="NCBI Taxonomy" id="2733690"/>
    <lineage>
        <taxon>Eukaryota</taxon>
        <taxon>Fungi</taxon>
        <taxon>Dikarya</taxon>
        <taxon>Basidiomycota</taxon>
        <taxon>Agaricomycotina</taxon>
        <taxon>Agaricomycetes</taxon>
        <taxon>Agaricomycetidae</taxon>
        <taxon>Agaricales</taxon>
        <taxon>Marasmiineae</taxon>
        <taxon>Mycenaceae</taxon>
        <taxon>Mycena</taxon>
    </lineage>
</organism>
<evidence type="ECO:0000313" key="3">
    <source>
        <dbReference type="EMBL" id="KAF7343459.1"/>
    </source>
</evidence>
<feature type="transmembrane region" description="Helical" evidence="2">
    <location>
        <begin position="327"/>
        <end position="347"/>
    </location>
</feature>
<feature type="transmembrane region" description="Helical" evidence="2">
    <location>
        <begin position="490"/>
        <end position="511"/>
    </location>
</feature>
<feature type="compositionally biased region" description="Low complexity" evidence="1">
    <location>
        <begin position="187"/>
        <end position="199"/>
    </location>
</feature>
<evidence type="ECO:0000313" key="4">
    <source>
        <dbReference type="Proteomes" id="UP000620124"/>
    </source>
</evidence>
<keyword evidence="2" id="KW-0812">Transmembrane</keyword>
<keyword evidence="4" id="KW-1185">Reference proteome</keyword>
<dbReference type="EMBL" id="JACAZI010000016">
    <property type="protein sequence ID" value="KAF7343459.1"/>
    <property type="molecule type" value="Genomic_DNA"/>
</dbReference>
<comment type="caution">
    <text evidence="3">The sequence shown here is derived from an EMBL/GenBank/DDBJ whole genome shotgun (WGS) entry which is preliminary data.</text>
</comment>
<sequence length="519" mass="57705">MPGFFSFWRRDDNSLPLPSTTKDKSRHIEKAAIGRPVLRSLPRRFEIYAPGEYTRDPLTRSSSHRSGSLPSPSGSHPSPSPPAAHFTPPGRDKSPYPLIRSYSLPIPACSAPSEPTHPGFDAPPAARANSFSPLHLDTRRPLSPIQEQTCASPISIKPTSPKDSEISTLDLARPVARLPPFVRRTLSKSGTSGSTTLEPPSLPPLNLCPPFPGPHPSQDGDGPPRRPPRVFILPVPSIIYSEGAPRSSSGSLHAESFVTASDSLHNHDTTPLDAVPLEQPNPVIQSATSSSSSIHSSHAEPSPAYLERNGTACSVGSSHLRLRRQHFTFATPAFCAFWLGFLFWPLWWVGGWYFTFFPETPASRTLWEHYVFDTQWWAVLTCGCRCQRRRKRRDQAKHASDPEKPLLLPQWVGRNNTTASLKGISYYYPYVSRPAPGEKGHVTTSPPPAGFRWLHKWFDEVTRSRLAQVKANHESPRRIIDPWIQRCRRALCYCALLVLLFILGMMGWSFAVGAGKTHY</sequence>
<feature type="region of interest" description="Disordered" evidence="1">
    <location>
        <begin position="183"/>
        <end position="229"/>
    </location>
</feature>
<evidence type="ECO:0000256" key="2">
    <source>
        <dbReference type="SAM" id="Phobius"/>
    </source>
</evidence>
<protein>
    <submittedName>
        <fullName evidence="3">Uncharacterized protein</fullName>
    </submittedName>
</protein>
<proteinExistence type="predicted"/>
<feature type="compositionally biased region" description="Low complexity" evidence="1">
    <location>
        <begin position="286"/>
        <end position="304"/>
    </location>
</feature>
<evidence type="ECO:0000256" key="1">
    <source>
        <dbReference type="SAM" id="MobiDB-lite"/>
    </source>
</evidence>
<keyword evidence="2" id="KW-0472">Membrane</keyword>
<name>A0A8H6XN76_9AGAR</name>
<keyword evidence="2" id="KW-1133">Transmembrane helix</keyword>
<feature type="compositionally biased region" description="Pro residues" evidence="1">
    <location>
        <begin position="200"/>
        <end position="215"/>
    </location>
</feature>
<feature type="region of interest" description="Disordered" evidence="1">
    <location>
        <begin position="1"/>
        <end position="31"/>
    </location>
</feature>